<dbReference type="Gene3D" id="3.30.530.20">
    <property type="match status" value="1"/>
</dbReference>
<evidence type="ECO:0000313" key="4">
    <source>
        <dbReference type="Proteomes" id="UP000297613"/>
    </source>
</evidence>
<protein>
    <submittedName>
        <fullName evidence="3">SRPBCC domain-containing protein</fullName>
    </submittedName>
</protein>
<feature type="domain" description="Activator of Hsp90 ATPase homologue 1/2-like C-terminal" evidence="2">
    <location>
        <begin position="18"/>
        <end position="161"/>
    </location>
</feature>
<accession>A0A5F2ANF7</accession>
<dbReference type="SUPFAM" id="SSF55961">
    <property type="entry name" value="Bet v1-like"/>
    <property type="match status" value="1"/>
</dbReference>
<dbReference type="AlphaFoldDB" id="A0A5F2ANF7"/>
<proteinExistence type="inferred from homology"/>
<organism evidence="3 4">
    <name type="scientific">Leptospira yasudae</name>
    <dbReference type="NCBI Taxonomy" id="2202201"/>
    <lineage>
        <taxon>Bacteria</taxon>
        <taxon>Pseudomonadati</taxon>
        <taxon>Spirochaetota</taxon>
        <taxon>Spirochaetia</taxon>
        <taxon>Leptospirales</taxon>
        <taxon>Leptospiraceae</taxon>
        <taxon>Leptospira</taxon>
    </lineage>
</organism>
<evidence type="ECO:0000256" key="1">
    <source>
        <dbReference type="ARBA" id="ARBA00006817"/>
    </source>
</evidence>
<dbReference type="Pfam" id="PF08327">
    <property type="entry name" value="AHSA1"/>
    <property type="match status" value="1"/>
</dbReference>
<evidence type="ECO:0000259" key="2">
    <source>
        <dbReference type="Pfam" id="PF08327"/>
    </source>
</evidence>
<comment type="similarity">
    <text evidence="1">Belongs to the AHA1 family.</text>
</comment>
<gene>
    <name evidence="3" type="ORF">EHQ83_14560</name>
</gene>
<dbReference type="RefSeq" id="WP_135568770.1">
    <property type="nucleotide sequence ID" value="NZ_RQGK01000049.1"/>
</dbReference>
<dbReference type="Proteomes" id="UP000297613">
    <property type="component" value="Unassembled WGS sequence"/>
</dbReference>
<dbReference type="InterPro" id="IPR013538">
    <property type="entry name" value="ASHA1/2-like_C"/>
</dbReference>
<name>A0A5F2ANF7_9LEPT</name>
<dbReference type="EMBL" id="RQGM01000059">
    <property type="protein sequence ID" value="TGL82045.1"/>
    <property type="molecule type" value="Genomic_DNA"/>
</dbReference>
<dbReference type="InterPro" id="IPR023393">
    <property type="entry name" value="START-like_dom_sf"/>
</dbReference>
<reference evidence="3 4" key="1">
    <citation type="journal article" date="2019" name="PLoS Negl. Trop. Dis.">
        <title>Revisiting the worldwide diversity of Leptospira species in the environment.</title>
        <authorList>
            <person name="Vincent A.T."/>
            <person name="Schiettekatte O."/>
            <person name="Bourhy P."/>
            <person name="Veyrier F.J."/>
            <person name="Picardeau M."/>
        </authorList>
    </citation>
    <scope>NUCLEOTIDE SEQUENCE [LARGE SCALE GENOMIC DNA]</scope>
    <source>
        <strain evidence="3 4">201702445</strain>
    </source>
</reference>
<sequence length="161" mass="18357">MGNPNQTKDELVITRIFNAPREVVFDAWTVPEQVMKWWGPKEFTTPYCKMDFRVGGRYVFCMRAPDGNEFWSTGEYKEIVRPEKIVKTDSFADSNGNPVSASHYGIEGEWPEVLLISLLFEDQQGKTKFTLRHTGIPGAEVSDMTSASWNESLDKLEAILK</sequence>
<comment type="caution">
    <text evidence="3">The sequence shown here is derived from an EMBL/GenBank/DDBJ whole genome shotgun (WGS) entry which is preliminary data.</text>
</comment>
<evidence type="ECO:0000313" key="3">
    <source>
        <dbReference type="EMBL" id="TGL82045.1"/>
    </source>
</evidence>